<feature type="non-terminal residue" evidence="1">
    <location>
        <position position="1"/>
    </location>
</feature>
<comment type="caution">
    <text evidence="1">The sequence shown here is derived from an EMBL/GenBank/DDBJ whole genome shotgun (WGS) entry which is preliminary data.</text>
</comment>
<dbReference type="Proteomes" id="UP000789860">
    <property type="component" value="Unassembled WGS sequence"/>
</dbReference>
<evidence type="ECO:0000313" key="1">
    <source>
        <dbReference type="EMBL" id="CAG8671947.1"/>
    </source>
</evidence>
<accession>A0ACA9NS35</accession>
<sequence>KLERVNYSKYLKDSKTDVHINTIETTSYTIKVSFLNYRITKELYNIYFSKYK</sequence>
<proteinExistence type="predicted"/>
<protein>
    <submittedName>
        <fullName evidence="1">9184_t:CDS:1</fullName>
    </submittedName>
</protein>
<gene>
    <name evidence="1" type="ORF">SCALOS_LOCUS9412</name>
</gene>
<organism evidence="1 2">
    <name type="scientific">Scutellospora calospora</name>
    <dbReference type="NCBI Taxonomy" id="85575"/>
    <lineage>
        <taxon>Eukaryota</taxon>
        <taxon>Fungi</taxon>
        <taxon>Fungi incertae sedis</taxon>
        <taxon>Mucoromycota</taxon>
        <taxon>Glomeromycotina</taxon>
        <taxon>Glomeromycetes</taxon>
        <taxon>Diversisporales</taxon>
        <taxon>Gigasporaceae</taxon>
        <taxon>Scutellospora</taxon>
    </lineage>
</organism>
<name>A0ACA9NS35_9GLOM</name>
<evidence type="ECO:0000313" key="2">
    <source>
        <dbReference type="Proteomes" id="UP000789860"/>
    </source>
</evidence>
<keyword evidence="2" id="KW-1185">Reference proteome</keyword>
<dbReference type="EMBL" id="CAJVPM010029071">
    <property type="protein sequence ID" value="CAG8671947.1"/>
    <property type="molecule type" value="Genomic_DNA"/>
</dbReference>
<reference evidence="1" key="1">
    <citation type="submission" date="2021-06" db="EMBL/GenBank/DDBJ databases">
        <authorList>
            <person name="Kallberg Y."/>
            <person name="Tangrot J."/>
            <person name="Rosling A."/>
        </authorList>
    </citation>
    <scope>NUCLEOTIDE SEQUENCE</scope>
    <source>
        <strain evidence="1">AU212A</strain>
    </source>
</reference>
<feature type="non-terminal residue" evidence="1">
    <location>
        <position position="52"/>
    </location>
</feature>